<evidence type="ECO:0000259" key="8">
    <source>
        <dbReference type="Pfam" id="PF00814"/>
    </source>
</evidence>
<evidence type="ECO:0000256" key="6">
    <source>
        <dbReference type="ARBA" id="ARBA00048117"/>
    </source>
</evidence>
<evidence type="ECO:0000256" key="5">
    <source>
        <dbReference type="ARBA" id="ARBA00023315"/>
    </source>
</evidence>
<comment type="function">
    <text evidence="7">Required for the formation of a threonylcarbamoyl group on adenosine at position 37 (t(6)A37) in mitochondrial tRNAs that read codons beginning with adenine. Probably involved in the transfer of the threonylcarbamoyl moiety of threonylcarbamoyl-AMP (TC-AMP) to the N6 group of A37. Involved in mitochondrial genome maintenance.</text>
</comment>
<dbReference type="CDD" id="cd24134">
    <property type="entry name" value="ASKHA_NBD_OSGEPL1_QRI7_euk"/>
    <property type="match status" value="1"/>
</dbReference>
<dbReference type="SUPFAM" id="SSF53067">
    <property type="entry name" value="Actin-like ATPase domain"/>
    <property type="match status" value="2"/>
</dbReference>
<dbReference type="AlphaFoldDB" id="A0A177TTK0"/>
<dbReference type="Proteomes" id="UP000077521">
    <property type="component" value="Unassembled WGS sequence"/>
</dbReference>
<keyword evidence="7" id="KW-0496">Mitochondrion</keyword>
<evidence type="ECO:0000313" key="9">
    <source>
        <dbReference type="EMBL" id="KAE8259726.1"/>
    </source>
</evidence>
<gene>
    <name evidence="9" type="ORF">A4X13_0g816</name>
</gene>
<dbReference type="InterPro" id="IPR000905">
    <property type="entry name" value="Gcp-like_dom"/>
</dbReference>
<dbReference type="EC" id="2.3.1.234" evidence="1"/>
<dbReference type="PRINTS" id="PR00789">
    <property type="entry name" value="OSIALOPTASE"/>
</dbReference>
<evidence type="ECO:0000256" key="7">
    <source>
        <dbReference type="HAMAP-Rule" id="MF_03179"/>
    </source>
</evidence>
<dbReference type="Pfam" id="PF00814">
    <property type="entry name" value="TsaD"/>
    <property type="match status" value="1"/>
</dbReference>
<comment type="cofactor">
    <cofactor evidence="7">
        <name>a divalent metal cation</name>
        <dbReference type="ChEBI" id="CHEBI:60240"/>
    </cofactor>
    <text evidence="7">Binds 1 divalent metal cation per subunit.</text>
</comment>
<comment type="catalytic activity">
    <reaction evidence="6 7">
        <text>L-threonylcarbamoyladenylate + adenosine(37) in tRNA = N(6)-L-threonylcarbamoyladenosine(37) in tRNA + AMP + H(+)</text>
        <dbReference type="Rhea" id="RHEA:37059"/>
        <dbReference type="Rhea" id="RHEA-COMP:10162"/>
        <dbReference type="Rhea" id="RHEA-COMP:10163"/>
        <dbReference type="ChEBI" id="CHEBI:15378"/>
        <dbReference type="ChEBI" id="CHEBI:73682"/>
        <dbReference type="ChEBI" id="CHEBI:74411"/>
        <dbReference type="ChEBI" id="CHEBI:74418"/>
        <dbReference type="ChEBI" id="CHEBI:456215"/>
        <dbReference type="EC" id="2.3.1.234"/>
    </reaction>
</comment>
<dbReference type="PANTHER" id="PTHR11735">
    <property type="entry name" value="TRNA N6-ADENOSINE THREONYLCARBAMOYLTRANSFERASE"/>
    <property type="match status" value="1"/>
</dbReference>
<organism evidence="9 10">
    <name type="scientific">Tilletia indica</name>
    <dbReference type="NCBI Taxonomy" id="43049"/>
    <lineage>
        <taxon>Eukaryota</taxon>
        <taxon>Fungi</taxon>
        <taxon>Dikarya</taxon>
        <taxon>Basidiomycota</taxon>
        <taxon>Ustilaginomycotina</taxon>
        <taxon>Exobasidiomycetes</taxon>
        <taxon>Tilletiales</taxon>
        <taxon>Tilletiaceae</taxon>
        <taxon>Tilletia</taxon>
    </lineage>
</organism>
<dbReference type="GO" id="GO:0005739">
    <property type="term" value="C:mitochondrion"/>
    <property type="evidence" value="ECO:0007669"/>
    <property type="project" value="UniProtKB-SubCell"/>
</dbReference>
<proteinExistence type="inferred from homology"/>
<dbReference type="InterPro" id="IPR022450">
    <property type="entry name" value="TsaD"/>
</dbReference>
<keyword evidence="5 7" id="KW-0012">Acyltransferase</keyword>
<comment type="similarity">
    <text evidence="7">Belongs to the KAE1 / TsaD family.</text>
</comment>
<name>A0A177TTK0_9BASI</name>
<evidence type="ECO:0000256" key="3">
    <source>
        <dbReference type="ARBA" id="ARBA00022694"/>
    </source>
</evidence>
<feature type="domain" description="Gcp-like" evidence="8">
    <location>
        <begin position="76"/>
        <end position="412"/>
    </location>
</feature>
<keyword evidence="3 7" id="KW-0819">tRNA processing</keyword>
<comment type="subcellular location">
    <subcellularLocation>
        <location evidence="7">Mitochondrion</location>
    </subcellularLocation>
</comment>
<dbReference type="InterPro" id="IPR043129">
    <property type="entry name" value="ATPase_NBD"/>
</dbReference>
<evidence type="ECO:0000256" key="4">
    <source>
        <dbReference type="ARBA" id="ARBA00022723"/>
    </source>
</evidence>
<dbReference type="HAMAP" id="MF_01445">
    <property type="entry name" value="TsaD"/>
    <property type="match status" value="1"/>
</dbReference>
<comment type="caution">
    <text evidence="9">The sequence shown here is derived from an EMBL/GenBank/DDBJ whole genome shotgun (WGS) entry which is preliminary data.</text>
</comment>
<dbReference type="EMBL" id="LWDF02000028">
    <property type="protein sequence ID" value="KAE8259726.1"/>
    <property type="molecule type" value="Genomic_DNA"/>
</dbReference>
<keyword evidence="2 7" id="KW-0808">Transferase</keyword>
<dbReference type="Gene3D" id="3.30.420.40">
    <property type="match status" value="3"/>
</dbReference>
<protein>
    <recommendedName>
        <fullName evidence="1">N(6)-L-threonylcarbamoyladenine synthase</fullName>
        <ecNumber evidence="1">2.3.1.234</ecNumber>
    </recommendedName>
</protein>
<dbReference type="GO" id="GO:0072670">
    <property type="term" value="P:mitochondrial tRNA threonylcarbamoyladenosine modification"/>
    <property type="evidence" value="ECO:0007669"/>
    <property type="project" value="TreeGrafter"/>
</dbReference>
<reference evidence="9" key="1">
    <citation type="submission" date="2016-04" db="EMBL/GenBank/DDBJ databases">
        <authorList>
            <person name="Nguyen H.D."/>
            <person name="Samba Siva P."/>
            <person name="Cullis J."/>
            <person name="Levesque C.A."/>
            <person name="Hambleton S."/>
        </authorList>
    </citation>
    <scope>NUCLEOTIDE SEQUENCE</scope>
    <source>
        <strain evidence="9">DAOMC 236416</strain>
    </source>
</reference>
<evidence type="ECO:0000256" key="2">
    <source>
        <dbReference type="ARBA" id="ARBA00022679"/>
    </source>
</evidence>
<accession>A0A177TTK0</accession>
<dbReference type="PANTHER" id="PTHR11735:SF6">
    <property type="entry name" value="TRNA N6-ADENOSINE THREONYLCARBAMOYLTRANSFERASE, MITOCHONDRIAL"/>
    <property type="match status" value="1"/>
</dbReference>
<keyword evidence="10" id="KW-1185">Reference proteome</keyword>
<dbReference type="GO" id="GO:0046872">
    <property type="term" value="F:metal ion binding"/>
    <property type="evidence" value="ECO:0007669"/>
    <property type="project" value="UniProtKB-KW"/>
</dbReference>
<evidence type="ECO:0000256" key="1">
    <source>
        <dbReference type="ARBA" id="ARBA00012156"/>
    </source>
</evidence>
<dbReference type="NCBIfam" id="TIGR00329">
    <property type="entry name" value="gcp_kae1"/>
    <property type="match status" value="1"/>
</dbReference>
<keyword evidence="4 7" id="KW-0479">Metal-binding</keyword>
<evidence type="ECO:0000313" key="10">
    <source>
        <dbReference type="Proteomes" id="UP000077521"/>
    </source>
</evidence>
<comment type="subunit">
    <text evidence="7">Homodimer.</text>
</comment>
<sequence length="441" mass="47444">MLRVGGISRWGRCSTVSPRRLPLQRSFLQPAREIHATDSRIILGIETSCDDSCAAVVAGPSSLPQSHNVAPSDQYKILSQSIAHQDHSATGGIHPYTAVLSHAANLPNTIAQALADAGIGPDGAGLDAIAVTQGPGMASSLSVGLTAAKTLAAAWRKEIIYVHHMAAHALTPLLTEKEPPTFPFLTLLVSGGHTMLVLATSPTHYKLLASTTDDSIGDAFDKVARVLRIEWGGQSGFTNPGAALEHFAAQADSSKSEHDIPVFPVPGPGTMTFSYSGIKSSVLRYIERNISSEVLSSQRPGDVAHRRAVARAFQQAAIRQIEDRVALAFGLRQRSKADGDRPMGMEGLSIHDLVCSGGVASNSYLRHRLSSLLTAKDKASHQRQTGREVTSTVRTHFPPLSLCTDNAVMIAFAGHLMWEQRTREFDRHARPRWSLEDILSP</sequence>
<dbReference type="InterPro" id="IPR017861">
    <property type="entry name" value="KAE1/TsaD"/>
</dbReference>
<reference evidence="9" key="2">
    <citation type="journal article" date="2019" name="IMA Fungus">
        <title>Genome sequencing and comparison of five Tilletia species to identify candidate genes for the detection of regulated species infecting wheat.</title>
        <authorList>
            <person name="Nguyen H.D.T."/>
            <person name="Sultana T."/>
            <person name="Kesanakurti P."/>
            <person name="Hambleton S."/>
        </authorList>
    </citation>
    <scope>NUCLEOTIDE SEQUENCE</scope>
    <source>
        <strain evidence="9">DAOMC 236416</strain>
    </source>
</reference>
<dbReference type="GO" id="GO:0061711">
    <property type="term" value="F:tRNA N(6)-L-threonylcarbamoyladenine synthase activity"/>
    <property type="evidence" value="ECO:0007669"/>
    <property type="project" value="UniProtKB-EC"/>
</dbReference>